<keyword evidence="3" id="KW-0804">Transcription</keyword>
<reference evidence="5 6" key="1">
    <citation type="submission" date="2021-08" db="EMBL/GenBank/DDBJ databases">
        <authorList>
            <person name="Tuo L."/>
        </authorList>
    </citation>
    <scope>NUCLEOTIDE SEQUENCE [LARGE SCALE GENOMIC DNA]</scope>
    <source>
        <strain evidence="5 6">JCM 31229</strain>
    </source>
</reference>
<dbReference type="PANTHER" id="PTHR43133:SF39">
    <property type="entry name" value="SIMILAR TO RNA POLYMERASE SIGMA-E FACTOR"/>
    <property type="match status" value="1"/>
</dbReference>
<dbReference type="Gene3D" id="1.10.10.10">
    <property type="entry name" value="Winged helix-like DNA-binding domain superfamily/Winged helix DNA-binding domain"/>
    <property type="match status" value="1"/>
</dbReference>
<sequence length="188" mass="20632">MHVAAGQDAGAEHAAPPRVLLIDCYAEMRRTARAMIRGEGDLSFQPTDLAHEAAIRLMGLDRIDVNGHGHMLALSARVMRQTLIDEIRRARAAKRQAPNSLTEWPGGGRRQIELDILDDALRALAQVSADHAEIVELRFSLGLTVEEAAAATGITTRTVKRRWQAARAWLQRYLETDGLETDGAVAHA</sequence>
<dbReference type="NCBIfam" id="TIGR02999">
    <property type="entry name" value="Sig-70_X6"/>
    <property type="match status" value="1"/>
</dbReference>
<dbReference type="EMBL" id="JAINVV010000008">
    <property type="protein sequence ID" value="MBY8823806.1"/>
    <property type="molecule type" value="Genomic_DNA"/>
</dbReference>
<accession>A0ABS7PRC4</accession>
<evidence type="ECO:0000256" key="1">
    <source>
        <dbReference type="ARBA" id="ARBA00023015"/>
    </source>
</evidence>
<dbReference type="PANTHER" id="PTHR43133">
    <property type="entry name" value="RNA POLYMERASE ECF-TYPE SIGMA FACTO"/>
    <property type="match status" value="1"/>
</dbReference>
<dbReference type="InterPro" id="IPR036388">
    <property type="entry name" value="WH-like_DNA-bd_sf"/>
</dbReference>
<dbReference type="Pfam" id="PF07638">
    <property type="entry name" value="Sigma70_ECF"/>
    <property type="match status" value="1"/>
</dbReference>
<dbReference type="Proteomes" id="UP000706039">
    <property type="component" value="Unassembled WGS sequence"/>
</dbReference>
<evidence type="ECO:0000259" key="4">
    <source>
        <dbReference type="Pfam" id="PF07638"/>
    </source>
</evidence>
<dbReference type="InterPro" id="IPR053812">
    <property type="entry name" value="HTH_Sigma70_ECF-like"/>
</dbReference>
<dbReference type="NCBIfam" id="TIGR02937">
    <property type="entry name" value="sigma70-ECF"/>
    <property type="match status" value="1"/>
</dbReference>
<dbReference type="InterPro" id="IPR039425">
    <property type="entry name" value="RNA_pol_sigma-70-like"/>
</dbReference>
<keyword evidence="1" id="KW-0805">Transcription regulation</keyword>
<evidence type="ECO:0000256" key="2">
    <source>
        <dbReference type="ARBA" id="ARBA00023082"/>
    </source>
</evidence>
<dbReference type="SUPFAM" id="SSF88659">
    <property type="entry name" value="Sigma3 and sigma4 domains of RNA polymerase sigma factors"/>
    <property type="match status" value="1"/>
</dbReference>
<dbReference type="InterPro" id="IPR011517">
    <property type="entry name" value="RNA_pol_sigma70_ECF-like"/>
</dbReference>
<name>A0ABS7PRC4_9SPHN</name>
<dbReference type="CDD" id="cd06171">
    <property type="entry name" value="Sigma70_r4"/>
    <property type="match status" value="1"/>
</dbReference>
<dbReference type="InterPro" id="IPR013324">
    <property type="entry name" value="RNA_pol_sigma_r3/r4-like"/>
</dbReference>
<feature type="domain" description="RNA polymerase sigma-70 ECF-like HTH" evidence="4">
    <location>
        <begin position="19"/>
        <end position="174"/>
    </location>
</feature>
<organism evidence="5 6">
    <name type="scientific">Sphingomonas colocasiae</name>
    <dbReference type="NCBI Taxonomy" id="1848973"/>
    <lineage>
        <taxon>Bacteria</taxon>
        <taxon>Pseudomonadati</taxon>
        <taxon>Pseudomonadota</taxon>
        <taxon>Alphaproteobacteria</taxon>
        <taxon>Sphingomonadales</taxon>
        <taxon>Sphingomonadaceae</taxon>
        <taxon>Sphingomonas</taxon>
    </lineage>
</organism>
<gene>
    <name evidence="5" type="ORF">K7G82_15990</name>
</gene>
<proteinExistence type="predicted"/>
<protein>
    <submittedName>
        <fullName evidence="5">Sigma-70 family RNA polymerase sigma factor</fullName>
    </submittedName>
</protein>
<comment type="caution">
    <text evidence="5">The sequence shown here is derived from an EMBL/GenBank/DDBJ whole genome shotgun (WGS) entry which is preliminary data.</text>
</comment>
<evidence type="ECO:0000313" key="6">
    <source>
        <dbReference type="Proteomes" id="UP000706039"/>
    </source>
</evidence>
<evidence type="ECO:0000313" key="5">
    <source>
        <dbReference type="EMBL" id="MBY8823806.1"/>
    </source>
</evidence>
<dbReference type="RefSeq" id="WP_222990922.1">
    <property type="nucleotide sequence ID" value="NZ_JAINVV010000008.1"/>
</dbReference>
<dbReference type="InterPro" id="IPR014284">
    <property type="entry name" value="RNA_pol_sigma-70_dom"/>
</dbReference>
<keyword evidence="6" id="KW-1185">Reference proteome</keyword>
<keyword evidence="2" id="KW-0731">Sigma factor</keyword>
<evidence type="ECO:0000256" key="3">
    <source>
        <dbReference type="ARBA" id="ARBA00023163"/>
    </source>
</evidence>